<evidence type="ECO:0000256" key="1">
    <source>
        <dbReference type="SAM" id="Phobius"/>
    </source>
</evidence>
<sequence length="112" mass="11921">MFFSRCSSLLFFFCCCCCDCFCSIASLAAISSISSGEVGVTTTGVPPGGLTLSANVLKLSSFWLLNPRLLLLSVAFVVGGKPAAFFSTLIQLLRMLIVPVDSTILWLSQVIS</sequence>
<dbReference type="AlphaFoldDB" id="A0A2M3ZTA6"/>
<dbReference type="EMBL" id="GGFM01011008">
    <property type="protein sequence ID" value="MBW31759.1"/>
    <property type="molecule type" value="Transcribed_RNA"/>
</dbReference>
<proteinExistence type="predicted"/>
<accession>A0A2M3ZTA6</accession>
<feature type="signal peptide" evidence="2">
    <location>
        <begin position="1"/>
        <end position="18"/>
    </location>
</feature>
<keyword evidence="1" id="KW-0472">Membrane</keyword>
<organism evidence="3">
    <name type="scientific">Anopheles braziliensis</name>
    <dbReference type="NCBI Taxonomy" id="58242"/>
    <lineage>
        <taxon>Eukaryota</taxon>
        <taxon>Metazoa</taxon>
        <taxon>Ecdysozoa</taxon>
        <taxon>Arthropoda</taxon>
        <taxon>Hexapoda</taxon>
        <taxon>Insecta</taxon>
        <taxon>Pterygota</taxon>
        <taxon>Neoptera</taxon>
        <taxon>Endopterygota</taxon>
        <taxon>Diptera</taxon>
        <taxon>Nematocera</taxon>
        <taxon>Culicoidea</taxon>
        <taxon>Culicidae</taxon>
        <taxon>Anophelinae</taxon>
        <taxon>Anopheles</taxon>
    </lineage>
</organism>
<protein>
    <submittedName>
        <fullName evidence="3">Putative secreted peptide</fullName>
    </submittedName>
</protein>
<evidence type="ECO:0000313" key="3">
    <source>
        <dbReference type="EMBL" id="MBW31759.1"/>
    </source>
</evidence>
<feature type="chain" id="PRO_5014688720" evidence="2">
    <location>
        <begin position="19"/>
        <end position="112"/>
    </location>
</feature>
<feature type="transmembrane region" description="Helical" evidence="1">
    <location>
        <begin position="60"/>
        <end position="80"/>
    </location>
</feature>
<keyword evidence="1" id="KW-0812">Transmembrane</keyword>
<keyword evidence="1" id="KW-1133">Transmembrane helix</keyword>
<keyword evidence="2" id="KW-0732">Signal</keyword>
<reference evidence="3" key="1">
    <citation type="submission" date="2018-01" db="EMBL/GenBank/DDBJ databases">
        <title>An insight into the sialome of Amazonian anophelines.</title>
        <authorList>
            <person name="Ribeiro J.M."/>
            <person name="Scarpassa V."/>
            <person name="Calvo E."/>
        </authorList>
    </citation>
    <scope>NUCLEOTIDE SEQUENCE</scope>
    <source>
        <tissue evidence="3">Salivary glands</tissue>
    </source>
</reference>
<evidence type="ECO:0000256" key="2">
    <source>
        <dbReference type="SAM" id="SignalP"/>
    </source>
</evidence>
<name>A0A2M3ZTA6_9DIPT</name>